<proteinExistence type="predicted"/>
<dbReference type="PANTHER" id="PTHR36435">
    <property type="entry name" value="SLR1288 PROTEIN"/>
    <property type="match status" value="1"/>
</dbReference>
<name>A0A330L8J8_9BACT</name>
<accession>A0A330L8J8</accession>
<feature type="transmembrane region" description="Helical" evidence="1">
    <location>
        <begin position="279"/>
        <end position="301"/>
    </location>
</feature>
<dbReference type="Pfam" id="PF02517">
    <property type="entry name" value="Rce1-like"/>
    <property type="match status" value="1"/>
</dbReference>
<dbReference type="GO" id="GO:0004175">
    <property type="term" value="F:endopeptidase activity"/>
    <property type="evidence" value="ECO:0007669"/>
    <property type="project" value="UniProtKB-ARBA"/>
</dbReference>
<sequence length="498" mass="54139">MFDARRQVGGQVGLAVTGRDETASPFNGPDRPRFSFGVSLFAAMLLITALGTLLWLSSNTSRLDRFEDPERALDLMVSRTMEAQDGLLLAPDWQQRVTEWTAGSNDVERAQAIQWYQELVAATASPAAKLRLAILQAESGRPLDALAAANIWAGEDAPLPLYAAFIEAAYGEGSLTREREMELQSALAEVLPSGWFYNHLAAALAERAGDVDLGATVREQMRARAARIQGVSQLLTGLELLGWIGGSLLLLRFVWLRIRRDDGLRLHQPGVPPPWPGGIGTAVLLRGGALGAVLSLAFISIAPLENVSLRAVAIPVANLPLLGMAYYYLLRPSGLNLVTGFGLHIQWRQIGRLASVVLAVVAAGLWGEWVMGQVAESLHLANHWTEWFDPDLVWGSGSVLTVSLLEYVVFAPIFEELAFRGILYAILRRRLNPLPAALISAGIFALAHGYGLIGFISVLWSGVLWAWLYERTGSLLPGMIAHATNNLLVCLAVMTLLR</sequence>
<keyword evidence="1" id="KW-1133">Transmembrane helix</keyword>
<organism evidence="3 4">
    <name type="scientific">Nitrospira lenta</name>
    <dbReference type="NCBI Taxonomy" id="1436998"/>
    <lineage>
        <taxon>Bacteria</taxon>
        <taxon>Pseudomonadati</taxon>
        <taxon>Nitrospirota</taxon>
        <taxon>Nitrospiria</taxon>
        <taxon>Nitrospirales</taxon>
        <taxon>Nitrospiraceae</taxon>
        <taxon>Nitrospira</taxon>
    </lineage>
</organism>
<dbReference type="InterPro" id="IPR052710">
    <property type="entry name" value="CAAX_protease"/>
</dbReference>
<feature type="transmembrane region" description="Helical" evidence="1">
    <location>
        <begin position="350"/>
        <end position="372"/>
    </location>
</feature>
<feature type="transmembrane region" description="Helical" evidence="1">
    <location>
        <begin position="479"/>
        <end position="497"/>
    </location>
</feature>
<reference evidence="4" key="1">
    <citation type="submission" date="2018-04" db="EMBL/GenBank/DDBJ databases">
        <authorList>
            <person name="Lucker S."/>
            <person name="Sakoula D."/>
        </authorList>
    </citation>
    <scope>NUCLEOTIDE SEQUENCE [LARGE SCALE GENOMIC DNA]</scope>
</reference>
<keyword evidence="1" id="KW-0472">Membrane</keyword>
<protein>
    <recommendedName>
        <fullName evidence="2">CAAX prenyl protease 2/Lysostaphin resistance protein A-like domain-containing protein</fullName>
    </recommendedName>
</protein>
<dbReference type="Proteomes" id="UP000248168">
    <property type="component" value="Unassembled WGS sequence"/>
</dbReference>
<dbReference type="EMBL" id="OUNR01000001">
    <property type="protein sequence ID" value="SPP63256.1"/>
    <property type="molecule type" value="Genomic_DNA"/>
</dbReference>
<dbReference type="PANTHER" id="PTHR36435:SF1">
    <property type="entry name" value="CAAX AMINO TERMINAL PROTEASE FAMILY PROTEIN"/>
    <property type="match status" value="1"/>
</dbReference>
<dbReference type="RefSeq" id="WP_121987814.1">
    <property type="nucleotide sequence ID" value="NZ_OUNR01000001.1"/>
</dbReference>
<gene>
    <name evidence="3" type="ORF">NITLEN_10342</name>
</gene>
<evidence type="ECO:0000256" key="1">
    <source>
        <dbReference type="SAM" id="Phobius"/>
    </source>
</evidence>
<feature type="transmembrane region" description="Helical" evidence="1">
    <location>
        <begin position="34"/>
        <end position="56"/>
    </location>
</feature>
<evidence type="ECO:0000259" key="2">
    <source>
        <dbReference type="Pfam" id="PF02517"/>
    </source>
</evidence>
<feature type="transmembrane region" description="Helical" evidence="1">
    <location>
        <begin position="240"/>
        <end position="258"/>
    </location>
</feature>
<keyword evidence="1" id="KW-0812">Transmembrane</keyword>
<dbReference type="InterPro" id="IPR003675">
    <property type="entry name" value="Rce1/LyrA-like_dom"/>
</dbReference>
<evidence type="ECO:0000313" key="3">
    <source>
        <dbReference type="EMBL" id="SPP63256.1"/>
    </source>
</evidence>
<keyword evidence="4" id="KW-1185">Reference proteome</keyword>
<dbReference type="GO" id="GO:0080120">
    <property type="term" value="P:CAAX-box protein maturation"/>
    <property type="evidence" value="ECO:0007669"/>
    <property type="project" value="UniProtKB-ARBA"/>
</dbReference>
<evidence type="ECO:0000313" key="4">
    <source>
        <dbReference type="Proteomes" id="UP000248168"/>
    </source>
</evidence>
<dbReference type="OrthoDB" id="9782250at2"/>
<feature type="transmembrane region" description="Helical" evidence="1">
    <location>
        <begin position="307"/>
        <end position="329"/>
    </location>
</feature>
<feature type="transmembrane region" description="Helical" evidence="1">
    <location>
        <begin position="434"/>
        <end position="467"/>
    </location>
</feature>
<feature type="domain" description="CAAX prenyl protease 2/Lysostaphin resistance protein A-like" evidence="2">
    <location>
        <begin position="401"/>
        <end position="488"/>
    </location>
</feature>
<dbReference type="InParanoid" id="A0A330L8J8"/>
<feature type="transmembrane region" description="Helical" evidence="1">
    <location>
        <begin position="392"/>
        <end position="414"/>
    </location>
</feature>
<dbReference type="AlphaFoldDB" id="A0A330L8J8"/>